<evidence type="ECO:0000256" key="3">
    <source>
        <dbReference type="ARBA" id="ARBA00023125"/>
    </source>
</evidence>
<dbReference type="PANTHER" id="PTHR30146:SF148">
    <property type="entry name" value="HTH-TYPE TRANSCRIPTIONAL REPRESSOR PURR-RELATED"/>
    <property type="match status" value="1"/>
</dbReference>
<comment type="caution">
    <text evidence="7">The sequence shown here is derived from an EMBL/GenBank/DDBJ whole genome shotgun (WGS) entry which is preliminary data.</text>
</comment>
<evidence type="ECO:0000313" key="8">
    <source>
        <dbReference type="Proteomes" id="UP001202117"/>
    </source>
</evidence>
<dbReference type="EMBL" id="JAKVPY010000004">
    <property type="protein sequence ID" value="MCH4562368.1"/>
    <property type="molecule type" value="Genomic_DNA"/>
</dbReference>
<keyword evidence="8" id="KW-1185">Reference proteome</keyword>
<dbReference type="PROSITE" id="PS50932">
    <property type="entry name" value="HTH_LACI_2"/>
    <property type="match status" value="1"/>
</dbReference>
<dbReference type="Gene3D" id="3.40.50.2300">
    <property type="match status" value="2"/>
</dbReference>
<dbReference type="SUPFAM" id="SSF47413">
    <property type="entry name" value="lambda repressor-like DNA-binding domains"/>
    <property type="match status" value="1"/>
</dbReference>
<dbReference type="Pfam" id="PF00356">
    <property type="entry name" value="LacI"/>
    <property type="match status" value="1"/>
</dbReference>
<evidence type="ECO:0000259" key="6">
    <source>
        <dbReference type="PROSITE" id="PS50932"/>
    </source>
</evidence>
<dbReference type="GO" id="GO:0003677">
    <property type="term" value="F:DNA binding"/>
    <property type="evidence" value="ECO:0007669"/>
    <property type="project" value="UniProtKB-KW"/>
</dbReference>
<evidence type="ECO:0000256" key="1">
    <source>
        <dbReference type="ARBA" id="ARBA00022491"/>
    </source>
</evidence>
<keyword evidence="1" id="KW-0678">Repressor</keyword>
<evidence type="ECO:0000256" key="2">
    <source>
        <dbReference type="ARBA" id="ARBA00023015"/>
    </source>
</evidence>
<sequence>MVSIKDVARLAGTSFKTVSRVINDDPAVREETRGKVLKAIGELGYRPNSAARTMRSQRSGVIGFISDRVTTQPHAGDILRGAQQVADAHDKVLMVVNIDRDAGFCHRQRALDMLLERRVEGLLYACDYHREVELPREMGMVPSVLANGFAPEGEVPTFLPDEQRAAREITRLLLDQGHRRIAYLGLNPRLAAASLRLAGYRQVLEEAGIGVDEALIQPALVGVPDGDERSTVEGAIDALLASSPRPTAILCGQDSTAMQLYLALACRGLCVGRDLAVASFDDQRPISTFLTPGLTTMRLPHLEMGQQAMHCLLAGPQEPGIVRLPFVRVERQSHRVAGMPSHPPLSESAVTDGL</sequence>
<keyword evidence="2" id="KW-0805">Transcription regulation</keyword>
<keyword evidence="4" id="KW-0804">Transcription</keyword>
<evidence type="ECO:0000256" key="5">
    <source>
        <dbReference type="SAM" id="MobiDB-lite"/>
    </source>
</evidence>
<evidence type="ECO:0000313" key="7">
    <source>
        <dbReference type="EMBL" id="MCH4562368.1"/>
    </source>
</evidence>
<evidence type="ECO:0000256" key="4">
    <source>
        <dbReference type="ARBA" id="ARBA00023163"/>
    </source>
</evidence>
<dbReference type="InterPro" id="IPR010982">
    <property type="entry name" value="Lambda_DNA-bd_dom_sf"/>
</dbReference>
<dbReference type="InterPro" id="IPR046335">
    <property type="entry name" value="LacI/GalR-like_sensor"/>
</dbReference>
<accession>A0ABS9RR74</accession>
<feature type="domain" description="HTH lacI-type" evidence="6">
    <location>
        <begin position="2"/>
        <end position="56"/>
    </location>
</feature>
<gene>
    <name evidence="7" type="ORF">MKP05_04370</name>
</gene>
<dbReference type="InterPro" id="IPR028082">
    <property type="entry name" value="Peripla_BP_I"/>
</dbReference>
<dbReference type="InterPro" id="IPR000843">
    <property type="entry name" value="HTH_LacI"/>
</dbReference>
<protein>
    <submittedName>
        <fullName evidence="7">LacI family DNA-binding transcriptional regulator</fullName>
    </submittedName>
</protein>
<dbReference type="RefSeq" id="WP_240567201.1">
    <property type="nucleotide sequence ID" value="NZ_JAKVPY010000004.1"/>
</dbReference>
<keyword evidence="3 7" id="KW-0238">DNA-binding</keyword>
<dbReference type="Proteomes" id="UP001202117">
    <property type="component" value="Unassembled WGS sequence"/>
</dbReference>
<dbReference type="SMART" id="SM00354">
    <property type="entry name" value="HTH_LACI"/>
    <property type="match status" value="1"/>
</dbReference>
<dbReference type="Gene3D" id="1.10.260.40">
    <property type="entry name" value="lambda repressor-like DNA-binding domains"/>
    <property type="match status" value="1"/>
</dbReference>
<feature type="region of interest" description="Disordered" evidence="5">
    <location>
        <begin position="335"/>
        <end position="354"/>
    </location>
</feature>
<organism evidence="7 8">
    <name type="scientific">Halomonas flagellata</name>
    <dbReference type="NCBI Taxonomy" id="2920385"/>
    <lineage>
        <taxon>Bacteria</taxon>
        <taxon>Pseudomonadati</taxon>
        <taxon>Pseudomonadota</taxon>
        <taxon>Gammaproteobacteria</taxon>
        <taxon>Oceanospirillales</taxon>
        <taxon>Halomonadaceae</taxon>
        <taxon>Halomonas</taxon>
    </lineage>
</organism>
<dbReference type="CDD" id="cd01392">
    <property type="entry name" value="HTH_LacI"/>
    <property type="match status" value="1"/>
</dbReference>
<proteinExistence type="predicted"/>
<reference evidence="7 8" key="1">
    <citation type="submission" date="2022-02" db="EMBL/GenBank/DDBJ databases">
        <title>Halomonas fukangensis sp. nov., a halophilic bacterium isolated from a bulk soil of Kalidium foliatum at Fukang.</title>
        <authorList>
            <person name="Huang Y."/>
        </authorList>
    </citation>
    <scope>NUCLEOTIDE SEQUENCE [LARGE SCALE GENOMIC DNA]</scope>
    <source>
        <strain evidence="7 8">EGI 63088</strain>
    </source>
</reference>
<dbReference type="SUPFAM" id="SSF53822">
    <property type="entry name" value="Periplasmic binding protein-like I"/>
    <property type="match status" value="1"/>
</dbReference>
<dbReference type="PANTHER" id="PTHR30146">
    <property type="entry name" value="LACI-RELATED TRANSCRIPTIONAL REPRESSOR"/>
    <property type="match status" value="1"/>
</dbReference>
<dbReference type="CDD" id="cd06288">
    <property type="entry name" value="PBP1_sucrose_transcription_regulator"/>
    <property type="match status" value="1"/>
</dbReference>
<name>A0ABS9RR74_9GAMM</name>
<dbReference type="Pfam" id="PF13377">
    <property type="entry name" value="Peripla_BP_3"/>
    <property type="match status" value="1"/>
</dbReference>